<evidence type="ECO:0000256" key="10">
    <source>
        <dbReference type="ARBA" id="ARBA00039095"/>
    </source>
</evidence>
<organism evidence="15 16">
    <name type="scientific">Ancylobacter koreensis</name>
    <dbReference type="NCBI Taxonomy" id="266121"/>
    <lineage>
        <taxon>Bacteria</taxon>
        <taxon>Pseudomonadati</taxon>
        <taxon>Pseudomonadota</taxon>
        <taxon>Alphaproteobacteria</taxon>
        <taxon>Hyphomicrobiales</taxon>
        <taxon>Xanthobacteraceae</taxon>
        <taxon>Ancylobacter</taxon>
    </lineage>
</organism>
<evidence type="ECO:0000256" key="4">
    <source>
        <dbReference type="ARBA" id="ARBA00022777"/>
    </source>
</evidence>
<sequence>MIIGVIADDFTGASDIANTIAKGVEPEGGLRTVQYLNVPPHPAAPDVEAGVIALKSRSIPAGEAVAQSLAALDWLLAQGCRQIVFKYCSTFDSTPEGNIGPVAEALARRLGVLGVVACPAFPDAGRSVYMGHLFVGDRLLNDSGMEHHPLNPMTDPDLRRWLTRQSTDPVGLVGWPVIRQGAGATRDALAEAAGRGERLVIADAISNDDLLVLAQACAEARLITGGSGIARGLPRNLIRAGLARGGRPAVDGVDGAEAVLVGSCSRATRAQIERHRAGHPVLAVDVDAVMEGRLGPADIVAFVDAHRGAGPLVYSSSDPDRVAALQETYGREPVAHALDALFGEAARVLVAAGTRRIVVGGGETSGAVVTALGVTSFRIGPEIDPGVPVLVAEDGSGLGVALKSGNFGGEDFFARALDALAGAGRVAA</sequence>
<evidence type="ECO:0000256" key="11">
    <source>
        <dbReference type="ARBA" id="ARBA00039461"/>
    </source>
</evidence>
<reference evidence="16" key="2">
    <citation type="submission" date="2023-07" db="EMBL/GenBank/DDBJ databases">
        <title>Ancylobacter moscoviensis sp. nov., facultatively methylotrophic bacteria from activated sludge and the reclassification of Starkeya novella (Starkey 1934) Kelly et al. 2000 as Ancylobacter novellus comb. nov., Starkeya koreensis Im et al. 2006 as Ancylobacter koreensis comb.nov., Angulomicrobium tetraedrale Vasil'eva et al. 1986 as Ancylobacter tetraedralis comb. nov., Angulomicrobium amanitiforme Fritz et al. 2004 as Ancylobacter amanitiformis comb. nov. and Methylorhabdus multivorans Doronina et al. 1996 as Ancylobacter multivorans comb. nov. and emended description of the genus Ancylobacter.</title>
        <authorList>
            <person name="Doronina N."/>
            <person name="Chemodurova A."/>
            <person name="Grouzdev D."/>
            <person name="Koziaeva V."/>
            <person name="Shi W."/>
            <person name="Wu L."/>
            <person name="Kaparullina E."/>
        </authorList>
    </citation>
    <scope>NUCLEOTIDE SEQUENCE [LARGE SCALE GENOMIC DNA]</scope>
    <source>
        <strain evidence="16">Jip08</strain>
    </source>
</reference>
<dbReference type="Pfam" id="PF07005">
    <property type="entry name" value="SBD_N"/>
    <property type="match status" value="1"/>
</dbReference>
<dbReference type="InterPro" id="IPR010737">
    <property type="entry name" value="4-carb_acid_sugar_kinase_N"/>
</dbReference>
<gene>
    <name evidence="15" type="ORF">MWN33_05160</name>
</gene>
<protein>
    <recommendedName>
        <fullName evidence="11">3-oxo-tetronate kinase</fullName>
        <ecNumber evidence="10">2.7.1.217</ecNumber>
    </recommendedName>
    <alternativeName>
        <fullName evidence="12">3-dehydrotetronate 4-kinase</fullName>
    </alternativeName>
</protein>
<keyword evidence="6" id="KW-0119">Carbohydrate metabolism</keyword>
<comment type="caution">
    <text evidence="15">The sequence shown here is derived from an EMBL/GenBank/DDBJ whole genome shotgun (WGS) entry which is preliminary data.</text>
</comment>
<dbReference type="EMBL" id="JALKCG010000001">
    <property type="protein sequence ID" value="MCK0207420.1"/>
    <property type="molecule type" value="Genomic_DNA"/>
</dbReference>
<evidence type="ECO:0000256" key="7">
    <source>
        <dbReference type="ARBA" id="ARBA00035898"/>
    </source>
</evidence>
<comment type="similarity">
    <text evidence="1">Belongs to the four-carbon acid sugar kinase family.</text>
</comment>
<name>A0ABT0DJG6_9HYPH</name>
<evidence type="ECO:0000259" key="14">
    <source>
        <dbReference type="Pfam" id="PF17042"/>
    </source>
</evidence>
<proteinExistence type="inferred from homology"/>
<comment type="function">
    <text evidence="9">Catalyzes the ATP-dependent phosphorylation of 3-oxo-tetronate to 3-oxo-tetronate 4-phosphate.</text>
</comment>
<dbReference type="InterPro" id="IPR050007">
    <property type="entry name" value="OtnK"/>
</dbReference>
<dbReference type="RefSeq" id="WP_247199325.1">
    <property type="nucleotide sequence ID" value="NZ_JALKCG010000001.1"/>
</dbReference>
<evidence type="ECO:0000313" key="15">
    <source>
        <dbReference type="EMBL" id="MCK0207420.1"/>
    </source>
</evidence>
<dbReference type="InterPro" id="IPR031475">
    <property type="entry name" value="NBD_C"/>
</dbReference>
<evidence type="ECO:0000256" key="8">
    <source>
        <dbReference type="ARBA" id="ARBA00036346"/>
    </source>
</evidence>
<dbReference type="InterPro" id="IPR037051">
    <property type="entry name" value="4-carb_acid_sugar_kinase_N_sf"/>
</dbReference>
<keyword evidence="2" id="KW-0808">Transferase</keyword>
<evidence type="ECO:0000259" key="13">
    <source>
        <dbReference type="Pfam" id="PF07005"/>
    </source>
</evidence>
<feature type="domain" description="Four-carbon acid sugar kinase N-terminal" evidence="13">
    <location>
        <begin position="3"/>
        <end position="233"/>
    </location>
</feature>
<evidence type="ECO:0000256" key="2">
    <source>
        <dbReference type="ARBA" id="ARBA00022679"/>
    </source>
</evidence>
<evidence type="ECO:0000313" key="16">
    <source>
        <dbReference type="Proteomes" id="UP001202867"/>
    </source>
</evidence>
<keyword evidence="5" id="KW-0067">ATP-binding</keyword>
<dbReference type="GO" id="GO:0016301">
    <property type="term" value="F:kinase activity"/>
    <property type="evidence" value="ECO:0007669"/>
    <property type="project" value="UniProtKB-KW"/>
</dbReference>
<feature type="domain" description="Four-carbon acid sugar kinase nucleotide binding" evidence="14">
    <location>
        <begin position="258"/>
        <end position="413"/>
    </location>
</feature>
<keyword evidence="4 15" id="KW-0418">Kinase</keyword>
<evidence type="ECO:0000256" key="3">
    <source>
        <dbReference type="ARBA" id="ARBA00022741"/>
    </source>
</evidence>
<reference evidence="15 16" key="1">
    <citation type="submission" date="2022-04" db="EMBL/GenBank/DDBJ databases">
        <authorList>
            <person name="Grouzdev D.S."/>
            <person name="Pantiukh K.S."/>
            <person name="Krutkina M.S."/>
        </authorList>
    </citation>
    <scope>NUCLEOTIDE SEQUENCE [LARGE SCALE GENOMIC DNA]</scope>
    <source>
        <strain evidence="15 16">Jip08</strain>
    </source>
</reference>
<comment type="catalytic activity">
    <reaction evidence="8">
        <text>3-dehydro-D-erythronate + ATP = 3-dehydro-4-O-phospho-D-erythronate + ADP + H(+)</text>
        <dbReference type="Rhea" id="RHEA:52556"/>
        <dbReference type="ChEBI" id="CHEBI:15378"/>
        <dbReference type="ChEBI" id="CHEBI:30616"/>
        <dbReference type="ChEBI" id="CHEBI:57958"/>
        <dbReference type="ChEBI" id="CHEBI:136593"/>
        <dbReference type="ChEBI" id="CHEBI:456216"/>
        <dbReference type="EC" id="2.7.1.217"/>
    </reaction>
</comment>
<evidence type="ECO:0000256" key="9">
    <source>
        <dbReference type="ARBA" id="ARBA00037335"/>
    </source>
</evidence>
<accession>A0ABT0DJG6</accession>
<dbReference type="SUPFAM" id="SSF142764">
    <property type="entry name" value="YgbK-like"/>
    <property type="match status" value="1"/>
</dbReference>
<dbReference type="Gene3D" id="3.40.980.20">
    <property type="entry name" value="Four-carbon acid sugar kinase, nucleotide binding domain"/>
    <property type="match status" value="1"/>
</dbReference>
<evidence type="ECO:0000256" key="5">
    <source>
        <dbReference type="ARBA" id="ARBA00022840"/>
    </source>
</evidence>
<dbReference type="NCBIfam" id="NF043035">
    <property type="entry name" value="OxoTetrKin"/>
    <property type="match status" value="1"/>
</dbReference>
<dbReference type="Gene3D" id="3.40.50.10840">
    <property type="entry name" value="Putative sugar-binding, N-terminal domain"/>
    <property type="match status" value="1"/>
</dbReference>
<keyword evidence="3" id="KW-0547">Nucleotide-binding</keyword>
<evidence type="ECO:0000256" key="6">
    <source>
        <dbReference type="ARBA" id="ARBA00023277"/>
    </source>
</evidence>
<evidence type="ECO:0000256" key="12">
    <source>
        <dbReference type="ARBA" id="ARBA00041377"/>
    </source>
</evidence>
<dbReference type="InterPro" id="IPR042213">
    <property type="entry name" value="NBD_C_sf"/>
</dbReference>
<dbReference type="EC" id="2.7.1.217" evidence="10"/>
<evidence type="ECO:0000256" key="1">
    <source>
        <dbReference type="ARBA" id="ARBA00005715"/>
    </source>
</evidence>
<dbReference type="Proteomes" id="UP001202867">
    <property type="component" value="Unassembled WGS sequence"/>
</dbReference>
<comment type="catalytic activity">
    <reaction evidence="7">
        <text>3-dehydro-L-erythronate + ATP = 3-dehydro-4-O-phospho-L-erythronate + ADP + H(+)</text>
        <dbReference type="Rhea" id="RHEA:52552"/>
        <dbReference type="ChEBI" id="CHEBI:15378"/>
        <dbReference type="ChEBI" id="CHEBI:30616"/>
        <dbReference type="ChEBI" id="CHEBI:136592"/>
        <dbReference type="ChEBI" id="CHEBI:136670"/>
        <dbReference type="ChEBI" id="CHEBI:456216"/>
        <dbReference type="EC" id="2.7.1.217"/>
    </reaction>
</comment>
<keyword evidence="16" id="KW-1185">Reference proteome</keyword>
<dbReference type="Pfam" id="PF17042">
    <property type="entry name" value="NBD_C"/>
    <property type="match status" value="1"/>
</dbReference>